<dbReference type="EMBL" id="WEID01000116">
    <property type="protein sequence ID" value="KAB8126113.1"/>
    <property type="molecule type" value="Genomic_DNA"/>
</dbReference>
<keyword evidence="2" id="KW-0808">Transferase</keyword>
<dbReference type="PANTHER" id="PTHR43460">
    <property type="entry name" value="METHYLTRANSFERASE"/>
    <property type="match status" value="1"/>
</dbReference>
<dbReference type="AlphaFoldDB" id="A0A7C8L0Y6"/>
<dbReference type="RefSeq" id="WP_153406770.1">
    <property type="nucleotide sequence ID" value="NZ_ML762452.1"/>
</dbReference>
<gene>
    <name evidence="2" type="ORF">F9U64_20655</name>
</gene>
<dbReference type="InterPro" id="IPR029063">
    <property type="entry name" value="SAM-dependent_MTases_sf"/>
</dbReference>
<name>A0A7C8L0Y6_9BACI</name>
<dbReference type="GO" id="GO:0008168">
    <property type="term" value="F:methyltransferase activity"/>
    <property type="evidence" value="ECO:0007669"/>
    <property type="project" value="UniProtKB-KW"/>
</dbReference>
<dbReference type="InterPro" id="IPR052939">
    <property type="entry name" value="23S_rRNA_MeTrnsfrase_RlmA"/>
</dbReference>
<organism evidence="2 3">
    <name type="scientific">Gracilibacillus oryzae</name>
    <dbReference type="NCBI Taxonomy" id="1672701"/>
    <lineage>
        <taxon>Bacteria</taxon>
        <taxon>Bacillati</taxon>
        <taxon>Bacillota</taxon>
        <taxon>Bacilli</taxon>
        <taxon>Bacillales</taxon>
        <taxon>Bacillaceae</taxon>
        <taxon>Gracilibacillus</taxon>
    </lineage>
</organism>
<dbReference type="OrthoDB" id="9795864at2"/>
<dbReference type="PANTHER" id="PTHR43460:SF1">
    <property type="entry name" value="METHYLTRANSFERASE TYPE 11 DOMAIN-CONTAINING PROTEIN"/>
    <property type="match status" value="1"/>
</dbReference>
<dbReference type="Gene3D" id="3.40.50.150">
    <property type="entry name" value="Vaccinia Virus protein VP39"/>
    <property type="match status" value="1"/>
</dbReference>
<dbReference type="Proteomes" id="UP000480246">
    <property type="component" value="Unassembled WGS sequence"/>
</dbReference>
<keyword evidence="3" id="KW-1185">Reference proteome</keyword>
<accession>A0A7C8L0Y6</accession>
<evidence type="ECO:0000313" key="3">
    <source>
        <dbReference type="Proteomes" id="UP000480246"/>
    </source>
</evidence>
<comment type="caution">
    <text evidence="2">The sequence shown here is derived from an EMBL/GenBank/DDBJ whole genome shotgun (WGS) entry which is preliminary data.</text>
</comment>
<proteinExistence type="predicted"/>
<keyword evidence="2" id="KW-0489">Methyltransferase</keyword>
<dbReference type="Pfam" id="PF13649">
    <property type="entry name" value="Methyltransf_25"/>
    <property type="match status" value="1"/>
</dbReference>
<dbReference type="SUPFAM" id="SSF53335">
    <property type="entry name" value="S-adenosyl-L-methionine-dependent methyltransferases"/>
    <property type="match status" value="1"/>
</dbReference>
<evidence type="ECO:0000313" key="2">
    <source>
        <dbReference type="EMBL" id="KAB8126113.1"/>
    </source>
</evidence>
<sequence length="249" mass="28640">MRKFDYENFYDKVGKANGWDFSSIKSYSEGVQWDFYEEVLKRGENTDVLLDIGTGGGENLVRIAPSLFFLIGIDLSTGMLETARFNLKKSRASNVKFFQMSSDELQFPAGFFDIVSSCHAPFSSKEIVKVLKNDGWFLTQQVSEADKINIKKAFGRGQAYDKTDGELKEKYIHELREAGFSEIQSFEYDASEYYETVEDLIFLLKHTPIIPNFGQDKKDFDILHEFIENNSNEKGIQTNAKRFLIMARK</sequence>
<protein>
    <submittedName>
        <fullName evidence="2">Class I SAM-dependent methyltransferase</fullName>
    </submittedName>
</protein>
<dbReference type="GO" id="GO:0032259">
    <property type="term" value="P:methylation"/>
    <property type="evidence" value="ECO:0007669"/>
    <property type="project" value="UniProtKB-KW"/>
</dbReference>
<evidence type="ECO:0000259" key="1">
    <source>
        <dbReference type="Pfam" id="PF13649"/>
    </source>
</evidence>
<reference evidence="2 3" key="1">
    <citation type="submission" date="2019-10" db="EMBL/GenBank/DDBJ databases">
        <title>Gracilibacillus sp. nov. isolated from rice seeds.</title>
        <authorList>
            <person name="He S."/>
        </authorList>
    </citation>
    <scope>NUCLEOTIDE SEQUENCE [LARGE SCALE GENOMIC DNA]</scope>
    <source>
        <strain evidence="2 3">TD8</strain>
    </source>
</reference>
<dbReference type="CDD" id="cd02440">
    <property type="entry name" value="AdoMet_MTases"/>
    <property type="match status" value="1"/>
</dbReference>
<dbReference type="InterPro" id="IPR041698">
    <property type="entry name" value="Methyltransf_25"/>
</dbReference>
<feature type="domain" description="Methyltransferase" evidence="1">
    <location>
        <begin position="50"/>
        <end position="132"/>
    </location>
</feature>